<evidence type="ECO:0000313" key="9">
    <source>
        <dbReference type="Proteomes" id="UP000007646"/>
    </source>
</evidence>
<dbReference type="PANTHER" id="PTHR13439:SF15">
    <property type="entry name" value="CERAMIDE SYNTHASE"/>
    <property type="match status" value="1"/>
</dbReference>
<organism evidence="8 9">
    <name type="scientific">Loxodonta africana</name>
    <name type="common">African elephant</name>
    <dbReference type="NCBI Taxonomy" id="9785"/>
    <lineage>
        <taxon>Eukaryota</taxon>
        <taxon>Metazoa</taxon>
        <taxon>Chordata</taxon>
        <taxon>Craniata</taxon>
        <taxon>Vertebrata</taxon>
        <taxon>Euteleostomi</taxon>
        <taxon>Mammalia</taxon>
        <taxon>Eutheria</taxon>
        <taxon>Afrotheria</taxon>
        <taxon>Proboscidea</taxon>
        <taxon>Elephantidae</taxon>
        <taxon>Loxodonta</taxon>
    </lineage>
</organism>
<reference evidence="8 9" key="1">
    <citation type="submission" date="2009-06" db="EMBL/GenBank/DDBJ databases">
        <title>The Genome Sequence of Loxodonta africana (African elephant).</title>
        <authorList>
            <person name="Di Palma F."/>
            <person name="Heiman D."/>
            <person name="Young S."/>
            <person name="Johnson J."/>
            <person name="Lander E.S."/>
            <person name="Lindblad-Toh K."/>
        </authorList>
    </citation>
    <scope>NUCLEOTIDE SEQUENCE [LARGE SCALE GENOMIC DNA]</scope>
    <source>
        <strain evidence="8 9">Isolate ISIS603380</strain>
    </source>
</reference>
<evidence type="ECO:0000256" key="2">
    <source>
        <dbReference type="ARBA" id="ARBA00022692"/>
    </source>
</evidence>
<evidence type="ECO:0000313" key="8">
    <source>
        <dbReference type="Ensembl" id="ENSLAFP00000014975.3"/>
    </source>
</evidence>
<dbReference type="InterPro" id="IPR050846">
    <property type="entry name" value="TLCD"/>
</dbReference>
<evidence type="ECO:0000256" key="4">
    <source>
        <dbReference type="ARBA" id="ARBA00023136"/>
    </source>
</evidence>
<dbReference type="GO" id="GO:0005783">
    <property type="term" value="C:endoplasmic reticulum"/>
    <property type="evidence" value="ECO:0007669"/>
    <property type="project" value="TreeGrafter"/>
</dbReference>
<keyword evidence="9" id="KW-1185">Reference proteome</keyword>
<reference evidence="8" key="3">
    <citation type="submission" date="2025-09" db="UniProtKB">
        <authorList>
            <consortium name="Ensembl"/>
        </authorList>
    </citation>
    <scope>IDENTIFICATION</scope>
    <source>
        <strain evidence="8">Isolate ISIS603380</strain>
    </source>
</reference>
<dbReference type="GO" id="GO:0050291">
    <property type="term" value="F:sphingosine N-acyltransferase activity"/>
    <property type="evidence" value="ECO:0007669"/>
    <property type="project" value="TreeGrafter"/>
</dbReference>
<reference evidence="8" key="2">
    <citation type="submission" date="2025-08" db="UniProtKB">
        <authorList>
            <consortium name="Ensembl"/>
        </authorList>
    </citation>
    <scope>IDENTIFICATION</scope>
    <source>
        <strain evidence="8">Isolate ISIS603380</strain>
    </source>
</reference>
<accession>G3TJP7</accession>
<dbReference type="OMA" id="MYDIYAM"/>
<evidence type="ECO:0000259" key="7">
    <source>
        <dbReference type="PROSITE" id="PS50922"/>
    </source>
</evidence>
<dbReference type="PROSITE" id="PS50922">
    <property type="entry name" value="TLC"/>
    <property type="match status" value="1"/>
</dbReference>
<keyword evidence="2 5" id="KW-0812">Transmembrane</keyword>
<keyword evidence="4 5" id="KW-0472">Membrane</keyword>
<evidence type="ECO:0000256" key="5">
    <source>
        <dbReference type="PROSITE-ProRule" id="PRU00205"/>
    </source>
</evidence>
<evidence type="ECO:0000256" key="1">
    <source>
        <dbReference type="ARBA" id="ARBA00004141"/>
    </source>
</evidence>
<dbReference type="InterPro" id="IPR006634">
    <property type="entry name" value="TLC-dom"/>
</dbReference>
<dbReference type="HOGENOM" id="CLU_049796_0_0_1"/>
<dbReference type="Proteomes" id="UP000007646">
    <property type="component" value="Unassembled WGS sequence"/>
</dbReference>
<feature type="transmembrane region" description="Helical" evidence="6">
    <location>
        <begin position="157"/>
        <end position="179"/>
    </location>
</feature>
<dbReference type="PANTHER" id="PTHR13439">
    <property type="entry name" value="CT120 PROTEIN"/>
    <property type="match status" value="1"/>
</dbReference>
<dbReference type="SMART" id="SM00724">
    <property type="entry name" value="TLC"/>
    <property type="match status" value="1"/>
</dbReference>
<feature type="transmembrane region" description="Helical" evidence="6">
    <location>
        <begin position="191"/>
        <end position="214"/>
    </location>
</feature>
<evidence type="ECO:0000256" key="6">
    <source>
        <dbReference type="SAM" id="Phobius"/>
    </source>
</evidence>
<keyword evidence="3 6" id="KW-1133">Transmembrane helix</keyword>
<proteinExistence type="predicted"/>
<sequence length="259" mass="28626">MLTPMVAGGVVFPGLFLLSKNTLQRLPQLRWEEADAVIVSARLVSSVQAIMASTAGYIVSTSCKHIIDDQHWLSSAYTQFAVPYFIYDIYAMFLCHWHKHQVKGHGGDNGRASPPGSTWAVARAYLHKEFLMVLHHAVMVLVCFPLSVVWRQGKGDFFLGCLLMAEVSTPFVCLGKILIQVQAAAQIAAQVNGAMLLSFLCCQVLLFPYLYWALWAATPALPLLAVPLLPGPHQPGRCAAACPQLYWFFLICRGACRLF</sequence>
<feature type="transmembrane region" description="Helical" evidence="6">
    <location>
        <begin position="130"/>
        <end position="151"/>
    </location>
</feature>
<comment type="subcellular location">
    <subcellularLocation>
        <location evidence="1">Membrane</location>
        <topology evidence="1">Multi-pass membrane protein</topology>
    </subcellularLocation>
</comment>
<evidence type="ECO:0000256" key="3">
    <source>
        <dbReference type="ARBA" id="ARBA00022989"/>
    </source>
</evidence>
<dbReference type="GO" id="GO:0055088">
    <property type="term" value="P:lipid homeostasis"/>
    <property type="evidence" value="ECO:0007669"/>
    <property type="project" value="TreeGrafter"/>
</dbReference>
<name>G3TJP7_LOXAF</name>
<dbReference type="Ensembl" id="ENSLAFT00000017866.3">
    <property type="protein sequence ID" value="ENSLAFP00000014975.3"/>
    <property type="gene ID" value="ENSLAFG00000017867.3"/>
</dbReference>
<dbReference type="GO" id="GO:0016020">
    <property type="term" value="C:membrane"/>
    <property type="evidence" value="ECO:0007669"/>
    <property type="project" value="UniProtKB-SubCell"/>
</dbReference>
<dbReference type="AlphaFoldDB" id="G3TJP7"/>
<protein>
    <submittedName>
        <fullName evidence="8">TLC domain containing 3B</fullName>
    </submittedName>
</protein>
<dbReference type="GO" id="GO:0046513">
    <property type="term" value="P:ceramide biosynthetic process"/>
    <property type="evidence" value="ECO:0007669"/>
    <property type="project" value="TreeGrafter"/>
</dbReference>
<dbReference type="GeneTree" id="ENSGT01010000222313"/>
<gene>
    <name evidence="8" type="primary">TLCD3B</name>
</gene>
<dbReference type="Pfam" id="PF03798">
    <property type="entry name" value="TRAM_LAG1_CLN8"/>
    <property type="match status" value="1"/>
</dbReference>
<feature type="domain" description="TLC" evidence="7">
    <location>
        <begin position="34"/>
        <end position="259"/>
    </location>
</feature>